<dbReference type="AlphaFoldDB" id="A0AB34Q237"/>
<dbReference type="Proteomes" id="UP000030585">
    <property type="component" value="Unassembled WGS sequence"/>
</dbReference>
<reference evidence="2" key="1">
    <citation type="submission" date="2015-04" db="EMBL/GenBank/DDBJ databases">
        <title>Genome sequencing of pathogens of bean.</title>
        <authorList>
            <person name="Harrison J."/>
            <person name="Aritua V."/>
            <person name="Sapp M."/>
            <person name="Smith J."/>
            <person name="Studholme D.J."/>
        </authorList>
    </citation>
    <scope>NUCLEOTIDE SEQUENCE [LARGE SCALE GENOMIC DNA]</scope>
    <source>
        <strain evidence="2">NCPPB 1058</strain>
    </source>
</reference>
<organism evidence="1 2">
    <name type="scientific">Xanthomonas citri pv. fuscans</name>
    <dbReference type="NCBI Taxonomy" id="366649"/>
    <lineage>
        <taxon>Bacteria</taxon>
        <taxon>Pseudomonadati</taxon>
        <taxon>Pseudomonadota</taxon>
        <taxon>Gammaproteobacteria</taxon>
        <taxon>Lysobacterales</taxon>
        <taxon>Lysobacteraceae</taxon>
        <taxon>Xanthomonas</taxon>
    </lineage>
</organism>
<dbReference type="EMBL" id="JSEY02000020">
    <property type="protein sequence ID" value="KGU49562.1"/>
    <property type="molecule type" value="Genomic_DNA"/>
</dbReference>
<sequence length="107" mass="11739">MIGNERGQSVTVQDFQSGSLGIELGQARVQREHGASQTEQGVVKISESGAISWHRYPKTRSIAKPRVQFAALSRVWAVSTTTTVLGWLQAAHILQKRTGCRESIMSC</sequence>
<proteinExistence type="predicted"/>
<comment type="caution">
    <text evidence="1">The sequence shown here is derived from an EMBL/GenBank/DDBJ whole genome shotgun (WGS) entry which is preliminary data.</text>
</comment>
<accession>A0AB34Q237</accession>
<protein>
    <submittedName>
        <fullName evidence="1">Uncharacterized protein</fullName>
    </submittedName>
</protein>
<gene>
    <name evidence="1" type="ORF">NY98_21620</name>
</gene>
<evidence type="ECO:0000313" key="2">
    <source>
        <dbReference type="Proteomes" id="UP000030585"/>
    </source>
</evidence>
<name>A0AB34Q237_XANCI</name>
<evidence type="ECO:0000313" key="1">
    <source>
        <dbReference type="EMBL" id="KGU49562.1"/>
    </source>
</evidence>